<sequence>MPTKVLFAFAGTGDTAKKIQGIYEKEAFNDNVIRVYFNGCQDKAIGGRTPGIGYISPNLDTVARKLRKCFDNEAKLSLASLKKEFGTAIIVEGVTGNDTQIQVADISLTGFSRGAVTTFAIARHLDDLDIPMSLFSRDPVPGESKQVIQADETEFNKNFDLRHCRNIKSATVILGVYKKNVNPIHNKFFRQMVPVFNDACKTTIYTVPKEKHLSWSVFAANHQLDYLQKRGLTSDLNPHSEKKTSLHFIPKILQQKFHSGVYGRPLGLPRRYKDKLLDILSESHSTISDSDSIKKGQALYALDASPNFRFKYKLYQAIKGNLLSSKALREFLVEFENINEYVFRNYSGNQNDIDQFKASVHQLLLDYPISKATHSQKEGLRQDVLSALHKLKDKIPRCYYSDLHNFMTVFLKDNVIFHQDLANYINETETFASKPNTTSKMDPMMSIDQIQNASILAETLYHMSERSRASSYEKYANNLPQIIKTVKQLGNILRFLSPVQIENTLEHPKIIQLINTIDDVNVVMGKLFTHEQRKQVFIVMKDRLPKLSMNFEQLGKLMQYLSYDKNKQLLNLISFEKIRAKSPSDILMLFKHFNSHQIEYFLPIIESKLKTFFSNTPNPRAIFGVYKFLQEQVVSQTGNRILTQIFSSLPIHGLAAKSDEELFTADPECTDETGSHISIRVK</sequence>
<reference evidence="2" key="1">
    <citation type="submission" date="2014-09" db="EMBL/GenBank/DDBJ databases">
        <authorList>
            <person name="Gomez-Valero L."/>
        </authorList>
    </citation>
    <scope>NUCLEOTIDE SEQUENCE [LARGE SCALE GENOMIC DNA]</scope>
    <source>
        <strain evidence="2">ATCC35250</strain>
    </source>
</reference>
<name>A0A0A8UST7_LEGHA</name>
<proteinExistence type="predicted"/>
<evidence type="ECO:0000313" key="1">
    <source>
        <dbReference type="EMBL" id="CEK10566.1"/>
    </source>
</evidence>
<dbReference type="OrthoDB" id="5642915at2"/>
<protein>
    <submittedName>
        <fullName evidence="1">Uncharacterized protein</fullName>
    </submittedName>
</protein>
<dbReference type="Proteomes" id="UP000032803">
    <property type="component" value="Chromosome I"/>
</dbReference>
<dbReference type="EMBL" id="LN681225">
    <property type="protein sequence ID" value="CEK10566.1"/>
    <property type="molecule type" value="Genomic_DNA"/>
</dbReference>
<gene>
    <name evidence="1" type="ORF">LHA_1525</name>
</gene>
<evidence type="ECO:0000313" key="2">
    <source>
        <dbReference type="Proteomes" id="UP000032803"/>
    </source>
</evidence>
<dbReference type="HOGENOM" id="CLU_432637_0_0_6"/>
<dbReference type="AlphaFoldDB" id="A0A0A8UST7"/>
<keyword evidence="2" id="KW-1185">Reference proteome</keyword>
<organism evidence="1 2">
    <name type="scientific">Legionella hackeliae</name>
    <dbReference type="NCBI Taxonomy" id="449"/>
    <lineage>
        <taxon>Bacteria</taxon>
        <taxon>Pseudomonadati</taxon>
        <taxon>Pseudomonadota</taxon>
        <taxon>Gammaproteobacteria</taxon>
        <taxon>Legionellales</taxon>
        <taxon>Legionellaceae</taxon>
        <taxon>Legionella</taxon>
    </lineage>
</organism>
<dbReference type="RefSeq" id="WP_045105918.1">
    <property type="nucleotide sequence ID" value="NZ_LN681225.1"/>
</dbReference>
<dbReference type="KEGG" id="lha:LHA_1525"/>
<dbReference type="PATRIC" id="fig|449.7.peg.745"/>
<accession>A0A0A8UST7</accession>